<name>A0ABR4XPB2_9LACO</name>
<comment type="caution">
    <text evidence="1">The sequence shown here is derived from an EMBL/GenBank/DDBJ whole genome shotgun (WGS) entry which is preliminary data.</text>
</comment>
<dbReference type="Gene3D" id="3.40.50.1000">
    <property type="entry name" value="HAD superfamily/HAD-like"/>
    <property type="match status" value="1"/>
</dbReference>
<dbReference type="InterPro" id="IPR036412">
    <property type="entry name" value="HAD-like_sf"/>
</dbReference>
<evidence type="ECO:0000313" key="2">
    <source>
        <dbReference type="Proteomes" id="UP000030023"/>
    </source>
</evidence>
<sequence>VRKPDEIPNIFHDLKPVKGAVSGVKSLENDYDLYVLSTAPWYNNSSWQDKIFWIQKYFGYEKDSPFYKHVILTHNKGFINLPDSVLVDDRPYHGASDWDDAQNHRVWLQYGYDPRLVWQGKLAAFLKDAAFEFRKNGDLRSSIINVAKNGNYSIHGDKHLFKKNDWE</sequence>
<dbReference type="SUPFAM" id="SSF56784">
    <property type="entry name" value="HAD-like"/>
    <property type="match status" value="1"/>
</dbReference>
<organism evidence="1 2">
    <name type="scientific">Oenococcus alcoholitolerans</name>
    <dbReference type="NCBI Taxonomy" id="931074"/>
    <lineage>
        <taxon>Bacteria</taxon>
        <taxon>Bacillati</taxon>
        <taxon>Bacillota</taxon>
        <taxon>Bacilli</taxon>
        <taxon>Lactobacillales</taxon>
        <taxon>Lactobacillaceae</taxon>
        <taxon>Oenococcus</taxon>
    </lineage>
</organism>
<dbReference type="PANTHER" id="PTHR16504">
    <property type="entry name" value="5'(3')-DEOXYRIBONUCLEOTIDASE"/>
    <property type="match status" value="1"/>
</dbReference>
<dbReference type="Proteomes" id="UP000030023">
    <property type="component" value="Unassembled WGS sequence"/>
</dbReference>
<proteinExistence type="predicted"/>
<protein>
    <submittedName>
        <fullName evidence="1">Uncharacterized protein</fullName>
    </submittedName>
</protein>
<gene>
    <name evidence="1" type="ORF">Q757_09565</name>
</gene>
<reference evidence="1 2" key="1">
    <citation type="journal article" date="2014" name="Antonie Van Leeuwenhoek">
        <title>Oenococcus alcoholitolerans sp. nov., a lactic acid bacteria isolated from cachaca and ethanol fermentation processes.</title>
        <authorList>
            <person name="Badotti F."/>
            <person name="Moreira A.P."/>
            <person name="Tonon L.A."/>
            <person name="de Lucena B.T."/>
            <person name="Gomes Fde C."/>
            <person name="Kruger R."/>
            <person name="Thompson C.C."/>
            <person name="de Morais M.A.Jr."/>
            <person name="Rosa C.A."/>
            <person name="Thompson F.L."/>
        </authorList>
    </citation>
    <scope>NUCLEOTIDE SEQUENCE [LARGE SCALE GENOMIC DNA]</scope>
    <source>
        <strain evidence="1 2">UFRJ-M7.2.18</strain>
    </source>
</reference>
<keyword evidence="2" id="KW-1185">Reference proteome</keyword>
<accession>A0ABR4XPB2</accession>
<dbReference type="InterPro" id="IPR023214">
    <property type="entry name" value="HAD_sf"/>
</dbReference>
<dbReference type="EMBL" id="AXCV01000589">
    <property type="protein sequence ID" value="KGO22214.1"/>
    <property type="molecule type" value="Genomic_DNA"/>
</dbReference>
<feature type="non-terminal residue" evidence="1">
    <location>
        <position position="1"/>
    </location>
</feature>
<dbReference type="PANTHER" id="PTHR16504:SF4">
    <property type="entry name" value="5'(3')-DEOXYRIBONUCLEOTIDASE"/>
    <property type="match status" value="1"/>
</dbReference>
<evidence type="ECO:0000313" key="1">
    <source>
        <dbReference type="EMBL" id="KGO22214.1"/>
    </source>
</evidence>